<protein>
    <submittedName>
        <fullName evidence="7">Fis family transcriptional regulator</fullName>
    </submittedName>
</protein>
<dbReference type="InterPro" id="IPR009057">
    <property type="entry name" value="Homeodomain-like_sf"/>
</dbReference>
<feature type="domain" description="Sigma-54 factor interaction" evidence="6">
    <location>
        <begin position="128"/>
        <end position="356"/>
    </location>
</feature>
<dbReference type="InterPro" id="IPR010518">
    <property type="entry name" value="FleQ"/>
</dbReference>
<dbReference type="InterPro" id="IPR025662">
    <property type="entry name" value="Sigma_54_int_dom_ATP-bd_1"/>
</dbReference>
<dbReference type="Gene3D" id="1.10.8.60">
    <property type="match status" value="1"/>
</dbReference>
<evidence type="ECO:0000256" key="1">
    <source>
        <dbReference type="ARBA" id="ARBA00022741"/>
    </source>
</evidence>
<dbReference type="FunFam" id="3.40.50.300:FF:000006">
    <property type="entry name" value="DNA-binding transcriptional regulator NtrC"/>
    <property type="match status" value="1"/>
</dbReference>
<comment type="caution">
    <text evidence="7">The sequence shown here is derived from an EMBL/GenBank/DDBJ whole genome shotgun (WGS) entry which is preliminary data.</text>
</comment>
<dbReference type="Pfam" id="PF02954">
    <property type="entry name" value="HTH_8"/>
    <property type="match status" value="1"/>
</dbReference>
<dbReference type="InterPro" id="IPR002197">
    <property type="entry name" value="HTH_Fis"/>
</dbReference>
<dbReference type="Pfam" id="PF00158">
    <property type="entry name" value="Sigma54_activat"/>
    <property type="match status" value="1"/>
</dbReference>
<dbReference type="PATRIC" id="fig|1365257.3.peg.239"/>
<dbReference type="InterPro" id="IPR003593">
    <property type="entry name" value="AAA+_ATPase"/>
</dbReference>
<dbReference type="PROSITE" id="PS00675">
    <property type="entry name" value="SIGMA54_INTERACT_1"/>
    <property type="match status" value="1"/>
</dbReference>
<dbReference type="Gene3D" id="1.10.10.60">
    <property type="entry name" value="Homeodomain-like"/>
    <property type="match status" value="1"/>
</dbReference>
<dbReference type="PROSITE" id="PS00688">
    <property type="entry name" value="SIGMA54_INTERACT_3"/>
    <property type="match status" value="1"/>
</dbReference>
<dbReference type="PANTHER" id="PTHR32071">
    <property type="entry name" value="TRANSCRIPTIONAL REGULATORY PROTEIN"/>
    <property type="match status" value="1"/>
</dbReference>
<proteinExistence type="predicted"/>
<keyword evidence="3" id="KW-0805">Transcription regulation</keyword>
<dbReference type="RefSeq" id="WP_063379637.1">
    <property type="nucleotide sequence ID" value="NZ_AUXX01000001.1"/>
</dbReference>
<keyword evidence="2" id="KW-0067">ATP-binding</keyword>
<dbReference type="InterPro" id="IPR058031">
    <property type="entry name" value="AAA_lid_NorR"/>
</dbReference>
<dbReference type="Pfam" id="PF06490">
    <property type="entry name" value="FleQ"/>
    <property type="match status" value="1"/>
</dbReference>
<dbReference type="GO" id="GO:0043565">
    <property type="term" value="F:sequence-specific DNA binding"/>
    <property type="evidence" value="ECO:0007669"/>
    <property type="project" value="InterPro"/>
</dbReference>
<dbReference type="InterPro" id="IPR025943">
    <property type="entry name" value="Sigma_54_int_dom_ATP-bd_2"/>
</dbReference>
<gene>
    <name evidence="7" type="ORF">N478_01140</name>
</gene>
<dbReference type="SUPFAM" id="SSF52540">
    <property type="entry name" value="P-loop containing nucleoside triphosphate hydrolases"/>
    <property type="match status" value="1"/>
</dbReference>
<dbReference type="PROSITE" id="PS50045">
    <property type="entry name" value="SIGMA54_INTERACT_4"/>
    <property type="match status" value="1"/>
</dbReference>
<organism evidence="7 8">
    <name type="scientific">Pseudoalteromonas luteoviolacea S4060-1</name>
    <dbReference type="NCBI Taxonomy" id="1365257"/>
    <lineage>
        <taxon>Bacteria</taxon>
        <taxon>Pseudomonadati</taxon>
        <taxon>Pseudomonadota</taxon>
        <taxon>Gammaproteobacteria</taxon>
        <taxon>Alteromonadales</taxon>
        <taxon>Pseudoalteromonadaceae</taxon>
        <taxon>Pseudoalteromonas</taxon>
    </lineage>
</organism>
<evidence type="ECO:0000256" key="2">
    <source>
        <dbReference type="ARBA" id="ARBA00022840"/>
    </source>
</evidence>
<dbReference type="InterPro" id="IPR025944">
    <property type="entry name" value="Sigma_54_int_dom_CS"/>
</dbReference>
<keyword evidence="4" id="KW-0238">DNA-binding</keyword>
<name>A0A162BCJ9_9GAMM</name>
<evidence type="ECO:0000313" key="8">
    <source>
        <dbReference type="Proteomes" id="UP000076661"/>
    </source>
</evidence>
<dbReference type="InterPro" id="IPR002078">
    <property type="entry name" value="Sigma_54_int"/>
</dbReference>
<dbReference type="InterPro" id="IPR027417">
    <property type="entry name" value="P-loop_NTPase"/>
</dbReference>
<dbReference type="Gene3D" id="3.40.50.300">
    <property type="entry name" value="P-loop containing nucleotide triphosphate hydrolases"/>
    <property type="match status" value="1"/>
</dbReference>
<evidence type="ECO:0000256" key="5">
    <source>
        <dbReference type="ARBA" id="ARBA00023163"/>
    </source>
</evidence>
<reference evidence="7 8" key="1">
    <citation type="submission" date="2013-07" db="EMBL/GenBank/DDBJ databases">
        <title>Comparative Genomic and Metabolomic Analysis of Twelve Strains of Pseudoalteromonas luteoviolacea.</title>
        <authorList>
            <person name="Vynne N.G."/>
            <person name="Mansson M."/>
            <person name="Gram L."/>
        </authorList>
    </citation>
    <scope>NUCLEOTIDE SEQUENCE [LARGE SCALE GENOMIC DNA]</scope>
    <source>
        <strain evidence="7 8">S4060-1</strain>
    </source>
</reference>
<evidence type="ECO:0000313" key="7">
    <source>
        <dbReference type="EMBL" id="KZN70542.1"/>
    </source>
</evidence>
<sequence length="479" mass="53592">MILIIDNNNNRASGLAAALTFCGQAAKVTAESEFTPELVKKYQECTIVLGALNGLDHEHHIKKLPAQPFILVGETLRPLMSLANVIGLISEPFSHDVTMQLLHDCQQYLSLLPGQSGQNKDARAFDGLVGDTEAVKEVRFLISQVAQTDANVLILGESGTGKEVVARNVHLLSNRSSGPFVPVNCGAIPGELLESELFGHEKGAFTGAISARKGRFELAQNGTLFLDEIGDMPLQMQVKLLRVLQERSYERVGGTKPIQANVRVIAATHRNLEEMIETGKFREDLFYRLNVFPIENPSLSQRVDDIPLLLKELLRRVTEQGNKGVKFTDRAIESLKAHAWPGNIRELANLVERMAIMFPEKLVDVTDLPTKYRYIEVEAFEPEYPEELLEKDAFNELFSDGFSDFDEEDEIDNVSEQPLLGLLPDEGIELKDYLAELEVSLITQALERYDYVVARAAEILGVRRTTLVEKMKKYNLNRD</sequence>
<dbReference type="SUPFAM" id="SSF46689">
    <property type="entry name" value="Homeodomain-like"/>
    <property type="match status" value="1"/>
</dbReference>
<dbReference type="SMART" id="SM00382">
    <property type="entry name" value="AAA"/>
    <property type="match status" value="1"/>
</dbReference>
<dbReference type="GO" id="GO:0006355">
    <property type="term" value="P:regulation of DNA-templated transcription"/>
    <property type="evidence" value="ECO:0007669"/>
    <property type="project" value="InterPro"/>
</dbReference>
<dbReference type="Pfam" id="PF25601">
    <property type="entry name" value="AAA_lid_14"/>
    <property type="match status" value="1"/>
</dbReference>
<evidence type="ECO:0000256" key="4">
    <source>
        <dbReference type="ARBA" id="ARBA00023125"/>
    </source>
</evidence>
<accession>A0A162BCJ9</accession>
<evidence type="ECO:0000256" key="3">
    <source>
        <dbReference type="ARBA" id="ARBA00023015"/>
    </source>
</evidence>
<keyword evidence="1" id="KW-0547">Nucleotide-binding</keyword>
<dbReference type="GO" id="GO:0005524">
    <property type="term" value="F:ATP binding"/>
    <property type="evidence" value="ECO:0007669"/>
    <property type="project" value="UniProtKB-KW"/>
</dbReference>
<dbReference type="Proteomes" id="UP000076661">
    <property type="component" value="Unassembled WGS sequence"/>
</dbReference>
<dbReference type="CDD" id="cd00009">
    <property type="entry name" value="AAA"/>
    <property type="match status" value="1"/>
</dbReference>
<dbReference type="PROSITE" id="PS00676">
    <property type="entry name" value="SIGMA54_INTERACT_2"/>
    <property type="match status" value="1"/>
</dbReference>
<dbReference type="AlphaFoldDB" id="A0A162BCJ9"/>
<dbReference type="EMBL" id="AUXX01000001">
    <property type="protein sequence ID" value="KZN70542.1"/>
    <property type="molecule type" value="Genomic_DNA"/>
</dbReference>
<dbReference type="PRINTS" id="PR01590">
    <property type="entry name" value="HTHFIS"/>
</dbReference>
<dbReference type="PANTHER" id="PTHR32071:SF117">
    <property type="entry name" value="PTS-DEPENDENT DIHYDROXYACETONE KINASE OPERON REGULATORY PROTEIN-RELATED"/>
    <property type="match status" value="1"/>
</dbReference>
<keyword evidence="5" id="KW-0804">Transcription</keyword>
<evidence type="ECO:0000259" key="6">
    <source>
        <dbReference type="PROSITE" id="PS50045"/>
    </source>
</evidence>